<sequence>MEKTIFVFGHKNPDTDSVVSATAYAAFKNAQGFSEYKACRAGKLNPQTEYIYKKFGITPPEFIPDMNPRVAYYMNDKADVINQLTPFWEASIFMREHGRKVLPVVDDQGHYKALLNYNSFTNNIFHILNPEHHISVVTDVNLMSRTLSGKVLCRGDDADVLHTYTIVSGASSFDSFKLTLDSHTHNESIVVVTGDREDIQNLCLERKVRTLILSAGRVPSDEIIEKAKKAGTSIIVSKYDTASTSMLVLYSTPVRVLCDQTIQPIKPEDSIQQIMPRLKGVASQILPVVDDENKVIGVLSEIDVHHDAKVGLALVDHNEKTQIVDGFENFKIFDIVDHHRLGSASTKTPITFINRPLGSTSTIITRLFREENIEIPLDVAKLLLCGILSDTLILQSATTTKIDVDTANFLSELTGLKVKELGEEIIKAGSRIGGRSSEEVINQDMKEYDEGKIKFTVSQIEVDGTDEILERKKEFLDGLEIERKARGALFASLLVTDISTLSSVMLVAGEERFLQFLNLPKQDEKVYFLKDVVSRKKQLIPMLSEILANFVV</sequence>
<dbReference type="Proteomes" id="UP000518887">
    <property type="component" value="Unassembled WGS sequence"/>
</dbReference>
<evidence type="ECO:0000313" key="11">
    <source>
        <dbReference type="Proteomes" id="UP000518887"/>
    </source>
</evidence>
<dbReference type="InterPro" id="IPR028979">
    <property type="entry name" value="Ser_kin/Pase_Hpr-like_N_sf"/>
</dbReference>
<comment type="caution">
    <text evidence="10">The sequence shown here is derived from an EMBL/GenBank/DDBJ whole genome shotgun (WGS) entry which is preliminary data.</text>
</comment>
<dbReference type="Gene3D" id="3.90.1640.10">
    <property type="entry name" value="inorganic pyrophosphatase (n-terminal core)"/>
    <property type="match status" value="2"/>
</dbReference>
<evidence type="ECO:0000256" key="5">
    <source>
        <dbReference type="ARBA" id="ARBA00022801"/>
    </source>
</evidence>
<dbReference type="Gene3D" id="3.10.310.20">
    <property type="entry name" value="DHHA2 domain"/>
    <property type="match status" value="1"/>
</dbReference>
<dbReference type="PANTHER" id="PTHR12112:SF22">
    <property type="entry name" value="MANGANESE-DEPENDENT INORGANIC PYROPHOSPHATASE-RELATED"/>
    <property type="match status" value="1"/>
</dbReference>
<dbReference type="NCBIfam" id="NF011443">
    <property type="entry name" value="PRK14869.1-5"/>
    <property type="match status" value="1"/>
</dbReference>
<evidence type="ECO:0000259" key="9">
    <source>
        <dbReference type="SMART" id="SM01131"/>
    </source>
</evidence>
<keyword evidence="5 10" id="KW-0378">Hydrolase</keyword>
<name>A0A7W8G8U3_9SPIR</name>
<keyword evidence="6" id="KW-0464">Manganese</keyword>
<dbReference type="EC" id="3.6.1.1" evidence="3"/>
<proteinExistence type="predicted"/>
<dbReference type="Pfam" id="PF07085">
    <property type="entry name" value="DRTGG"/>
    <property type="match status" value="1"/>
</dbReference>
<dbReference type="SUPFAM" id="SSF64182">
    <property type="entry name" value="DHH phosphoesterases"/>
    <property type="match status" value="1"/>
</dbReference>
<evidence type="ECO:0000256" key="6">
    <source>
        <dbReference type="ARBA" id="ARBA00023211"/>
    </source>
</evidence>
<evidence type="ECO:0000256" key="4">
    <source>
        <dbReference type="ARBA" id="ARBA00022723"/>
    </source>
</evidence>
<dbReference type="InterPro" id="IPR038763">
    <property type="entry name" value="DHH_sf"/>
</dbReference>
<dbReference type="AlphaFoldDB" id="A0A7W8G8U3"/>
<dbReference type="GO" id="GO:0004427">
    <property type="term" value="F:inorganic diphosphate phosphatase activity"/>
    <property type="evidence" value="ECO:0007669"/>
    <property type="project" value="UniProtKB-EC"/>
</dbReference>
<comment type="catalytic activity">
    <reaction evidence="8">
        <text>diphosphate + H2O = 2 phosphate + H(+)</text>
        <dbReference type="Rhea" id="RHEA:24576"/>
        <dbReference type="ChEBI" id="CHEBI:15377"/>
        <dbReference type="ChEBI" id="CHEBI:15378"/>
        <dbReference type="ChEBI" id="CHEBI:33019"/>
        <dbReference type="ChEBI" id="CHEBI:43474"/>
        <dbReference type="EC" id="3.6.1.1"/>
    </reaction>
</comment>
<dbReference type="InterPro" id="IPR038222">
    <property type="entry name" value="DHHA2_dom_sf"/>
</dbReference>
<dbReference type="RefSeq" id="WP_184658867.1">
    <property type="nucleotide sequence ID" value="NZ_CP031518.1"/>
</dbReference>
<dbReference type="Gene3D" id="3.40.1390.20">
    <property type="entry name" value="HprK N-terminal domain-like"/>
    <property type="match status" value="1"/>
</dbReference>
<evidence type="ECO:0000256" key="1">
    <source>
        <dbReference type="ARBA" id="ARBA00001936"/>
    </source>
</evidence>
<dbReference type="InterPro" id="IPR046342">
    <property type="entry name" value="CBS_dom_sf"/>
</dbReference>
<dbReference type="Pfam" id="PF01368">
    <property type="entry name" value="DHH"/>
    <property type="match status" value="1"/>
</dbReference>
<dbReference type="PANTHER" id="PTHR12112">
    <property type="entry name" value="BNIP - RELATED"/>
    <property type="match status" value="1"/>
</dbReference>
<dbReference type="SUPFAM" id="SSF75138">
    <property type="entry name" value="HprK N-terminal domain-like"/>
    <property type="match status" value="1"/>
</dbReference>
<dbReference type="InterPro" id="IPR010766">
    <property type="entry name" value="DRTGG"/>
</dbReference>
<dbReference type="InterPro" id="IPR000644">
    <property type="entry name" value="CBS_dom"/>
</dbReference>
<gene>
    <name evidence="10" type="ORF">HNP76_001371</name>
</gene>
<comment type="cofactor">
    <cofactor evidence="1">
        <name>Mn(2+)</name>
        <dbReference type="ChEBI" id="CHEBI:29035"/>
    </cofactor>
</comment>
<dbReference type="InterPro" id="IPR004097">
    <property type="entry name" value="DHHA2"/>
</dbReference>
<dbReference type="SMART" id="SM01131">
    <property type="entry name" value="DHHA2"/>
    <property type="match status" value="1"/>
</dbReference>
<evidence type="ECO:0000256" key="7">
    <source>
        <dbReference type="ARBA" id="ARBA00032535"/>
    </source>
</evidence>
<keyword evidence="11" id="KW-1185">Reference proteome</keyword>
<dbReference type="InterPro" id="IPR001667">
    <property type="entry name" value="DDH_dom"/>
</dbReference>
<evidence type="ECO:0000313" key="10">
    <source>
        <dbReference type="EMBL" id="MBB5226003.1"/>
    </source>
</evidence>
<dbReference type="GO" id="GO:0046872">
    <property type="term" value="F:metal ion binding"/>
    <property type="evidence" value="ECO:0007669"/>
    <property type="project" value="UniProtKB-KW"/>
</dbReference>
<protein>
    <recommendedName>
        <fullName evidence="3">inorganic diphosphatase</fullName>
        <ecNumber evidence="3">3.6.1.1</ecNumber>
    </recommendedName>
    <alternativeName>
        <fullName evidence="7">Pyrophosphate phospho-hydrolase</fullName>
    </alternativeName>
</protein>
<dbReference type="Pfam" id="PF02833">
    <property type="entry name" value="DHHA2"/>
    <property type="match status" value="1"/>
</dbReference>
<dbReference type="GO" id="GO:0005737">
    <property type="term" value="C:cytoplasm"/>
    <property type="evidence" value="ECO:0007669"/>
    <property type="project" value="InterPro"/>
</dbReference>
<dbReference type="EMBL" id="JACHFQ010000004">
    <property type="protein sequence ID" value="MBB5226003.1"/>
    <property type="molecule type" value="Genomic_DNA"/>
</dbReference>
<accession>A0A7W8G8U3</accession>
<reference evidence="10 11" key="1">
    <citation type="submission" date="2020-08" db="EMBL/GenBank/DDBJ databases">
        <title>Genomic Encyclopedia of Type Strains, Phase IV (KMG-IV): sequencing the most valuable type-strain genomes for metagenomic binning, comparative biology and taxonomic classification.</title>
        <authorList>
            <person name="Goeker M."/>
        </authorList>
    </citation>
    <scope>NUCLEOTIDE SEQUENCE [LARGE SCALE GENOMIC DNA]</scope>
    <source>
        <strain evidence="10 11">DSM 103462</strain>
    </source>
</reference>
<dbReference type="Pfam" id="PF00571">
    <property type="entry name" value="CBS"/>
    <property type="match status" value="1"/>
</dbReference>
<keyword evidence="4" id="KW-0479">Metal-binding</keyword>
<organism evidence="10 11">
    <name type="scientific">Treponema ruminis</name>
    <dbReference type="NCBI Taxonomy" id="744515"/>
    <lineage>
        <taxon>Bacteria</taxon>
        <taxon>Pseudomonadati</taxon>
        <taxon>Spirochaetota</taxon>
        <taxon>Spirochaetia</taxon>
        <taxon>Spirochaetales</taxon>
        <taxon>Treponemataceae</taxon>
        <taxon>Treponema</taxon>
    </lineage>
</organism>
<evidence type="ECO:0000256" key="3">
    <source>
        <dbReference type="ARBA" id="ARBA00012146"/>
    </source>
</evidence>
<dbReference type="SUPFAM" id="SSF54631">
    <property type="entry name" value="CBS-domain pair"/>
    <property type="match status" value="1"/>
</dbReference>
<feature type="domain" description="DHHA2" evidence="9">
    <location>
        <begin position="422"/>
        <end position="547"/>
    </location>
</feature>
<comment type="subunit">
    <text evidence="2">Homohexamer.</text>
</comment>
<evidence type="ECO:0000256" key="2">
    <source>
        <dbReference type="ARBA" id="ARBA00011643"/>
    </source>
</evidence>
<evidence type="ECO:0000256" key="8">
    <source>
        <dbReference type="ARBA" id="ARBA00047820"/>
    </source>
</evidence>